<keyword evidence="5 6" id="KW-0472">Membrane</keyword>
<evidence type="ECO:0000259" key="7">
    <source>
        <dbReference type="PROSITE" id="PS50125"/>
    </source>
</evidence>
<evidence type="ECO:0000256" key="1">
    <source>
        <dbReference type="ARBA" id="ARBA00004651"/>
    </source>
</evidence>
<feature type="transmembrane region" description="Helical" evidence="6">
    <location>
        <begin position="7"/>
        <end position="34"/>
    </location>
</feature>
<dbReference type="STRING" id="45074.Lsan_2446"/>
<evidence type="ECO:0000256" key="6">
    <source>
        <dbReference type="SAM" id="Phobius"/>
    </source>
</evidence>
<dbReference type="EMBL" id="LNYU01000056">
    <property type="protein sequence ID" value="KTD59095.1"/>
    <property type="molecule type" value="Genomic_DNA"/>
</dbReference>
<keyword evidence="3 6" id="KW-0812">Transmembrane</keyword>
<dbReference type="Pfam" id="PF00211">
    <property type="entry name" value="Guanylate_cyc"/>
    <property type="match status" value="1"/>
</dbReference>
<dbReference type="InterPro" id="IPR050697">
    <property type="entry name" value="Adenylyl/Guanylyl_Cyclase_3/4"/>
</dbReference>
<dbReference type="PANTHER" id="PTHR43081:SF1">
    <property type="entry name" value="ADENYLATE CYCLASE, TERMINAL-DIFFERENTIATION SPECIFIC"/>
    <property type="match status" value="1"/>
</dbReference>
<evidence type="ECO:0000256" key="4">
    <source>
        <dbReference type="ARBA" id="ARBA00022989"/>
    </source>
</evidence>
<dbReference type="GO" id="GO:0004016">
    <property type="term" value="F:adenylate cyclase activity"/>
    <property type="evidence" value="ECO:0007669"/>
    <property type="project" value="UniProtKB-EC"/>
</dbReference>
<dbReference type="SUPFAM" id="SSF103190">
    <property type="entry name" value="Sensory domain-like"/>
    <property type="match status" value="1"/>
</dbReference>
<evidence type="ECO:0000256" key="3">
    <source>
        <dbReference type="ARBA" id="ARBA00022692"/>
    </source>
</evidence>
<dbReference type="PATRIC" id="fig|45074.5.peg.2620"/>
<dbReference type="SMART" id="SM00044">
    <property type="entry name" value="CYCc"/>
    <property type="match status" value="1"/>
</dbReference>
<evidence type="ECO:0000256" key="5">
    <source>
        <dbReference type="ARBA" id="ARBA00023136"/>
    </source>
</evidence>
<dbReference type="GO" id="GO:0035556">
    <property type="term" value="P:intracellular signal transduction"/>
    <property type="evidence" value="ECO:0007669"/>
    <property type="project" value="InterPro"/>
</dbReference>
<keyword evidence="2" id="KW-1003">Cell membrane</keyword>
<dbReference type="OrthoDB" id="9806704at2"/>
<dbReference type="InterPro" id="IPR001054">
    <property type="entry name" value="A/G_cyclase"/>
</dbReference>
<evidence type="ECO:0000313" key="9">
    <source>
        <dbReference type="Proteomes" id="UP000054703"/>
    </source>
</evidence>
<dbReference type="GO" id="GO:0005886">
    <property type="term" value="C:plasma membrane"/>
    <property type="evidence" value="ECO:0007669"/>
    <property type="project" value="UniProtKB-SubCell"/>
</dbReference>
<dbReference type="Pfam" id="PF02743">
    <property type="entry name" value="dCache_1"/>
    <property type="match status" value="1"/>
</dbReference>
<name>A0A0W0YQG1_9GAMM</name>
<dbReference type="CDD" id="cd07302">
    <property type="entry name" value="CHD"/>
    <property type="match status" value="1"/>
</dbReference>
<dbReference type="SUPFAM" id="SSF55073">
    <property type="entry name" value="Nucleotide cyclase"/>
    <property type="match status" value="1"/>
</dbReference>
<comment type="subcellular location">
    <subcellularLocation>
        <location evidence="1">Cell membrane</location>
        <topology evidence="1">Multi-pass membrane protein</topology>
    </subcellularLocation>
</comment>
<comment type="caution">
    <text evidence="8">The sequence shown here is derived from an EMBL/GenBank/DDBJ whole genome shotgun (WGS) entry which is preliminary data.</text>
</comment>
<feature type="transmembrane region" description="Helical" evidence="6">
    <location>
        <begin position="334"/>
        <end position="356"/>
    </location>
</feature>
<dbReference type="Gene3D" id="3.30.70.1230">
    <property type="entry name" value="Nucleotide cyclase"/>
    <property type="match status" value="1"/>
</dbReference>
<dbReference type="Gene3D" id="3.30.450.20">
    <property type="entry name" value="PAS domain"/>
    <property type="match status" value="1"/>
</dbReference>
<dbReference type="InterPro" id="IPR029787">
    <property type="entry name" value="Nucleotide_cyclase"/>
</dbReference>
<reference evidence="8 9" key="1">
    <citation type="submission" date="2015-11" db="EMBL/GenBank/DDBJ databases">
        <title>Genomic analysis of 38 Legionella species identifies large and diverse effector repertoires.</title>
        <authorList>
            <person name="Burstein D."/>
            <person name="Amaro F."/>
            <person name="Zusman T."/>
            <person name="Lifshitz Z."/>
            <person name="Cohen O."/>
            <person name="Gilbert J.A."/>
            <person name="Pupko T."/>
            <person name="Shuman H.A."/>
            <person name="Segal G."/>
        </authorList>
    </citation>
    <scope>NUCLEOTIDE SEQUENCE [LARGE SCALE GENOMIC DNA]</scope>
    <source>
        <strain evidence="8 9">SC-63-C7</strain>
    </source>
</reference>
<dbReference type="RefSeq" id="WP_058514536.1">
    <property type="nucleotide sequence ID" value="NZ_CAAAIH010000068.1"/>
</dbReference>
<keyword evidence="8" id="KW-0456">Lyase</keyword>
<dbReference type="InterPro" id="IPR033479">
    <property type="entry name" value="dCache_1"/>
</dbReference>
<dbReference type="Gene3D" id="6.10.340.10">
    <property type="match status" value="1"/>
</dbReference>
<accession>A0A0W0YQG1</accession>
<organism evidence="8 9">
    <name type="scientific">Legionella santicrucis</name>
    <dbReference type="NCBI Taxonomy" id="45074"/>
    <lineage>
        <taxon>Bacteria</taxon>
        <taxon>Pseudomonadati</taxon>
        <taxon>Pseudomonadota</taxon>
        <taxon>Gammaproteobacteria</taxon>
        <taxon>Legionellales</taxon>
        <taxon>Legionellaceae</taxon>
        <taxon>Legionella</taxon>
    </lineage>
</organism>
<dbReference type="CDD" id="cd12913">
    <property type="entry name" value="PDC1_MCP_like"/>
    <property type="match status" value="1"/>
</dbReference>
<keyword evidence="4 6" id="KW-1133">Transmembrane helix</keyword>
<dbReference type="PANTHER" id="PTHR43081">
    <property type="entry name" value="ADENYLATE CYCLASE, TERMINAL-DIFFERENTIATION SPECIFIC-RELATED"/>
    <property type="match status" value="1"/>
</dbReference>
<dbReference type="GO" id="GO:0006171">
    <property type="term" value="P:cAMP biosynthetic process"/>
    <property type="evidence" value="ECO:0007669"/>
    <property type="project" value="TreeGrafter"/>
</dbReference>
<dbReference type="Proteomes" id="UP000054703">
    <property type="component" value="Unassembled WGS sequence"/>
</dbReference>
<evidence type="ECO:0000256" key="2">
    <source>
        <dbReference type="ARBA" id="ARBA00022475"/>
    </source>
</evidence>
<evidence type="ECO:0000313" key="8">
    <source>
        <dbReference type="EMBL" id="KTD59095.1"/>
    </source>
</evidence>
<protein>
    <submittedName>
        <fullName evidence="8">Guanylate cyclase</fullName>
        <ecNumber evidence="8">4.6.1.1</ecNumber>
    </submittedName>
</protein>
<keyword evidence="9" id="KW-1185">Reference proteome</keyword>
<gene>
    <name evidence="8" type="ORF">Lsan_2446</name>
</gene>
<proteinExistence type="predicted"/>
<feature type="domain" description="Guanylate cyclase" evidence="7">
    <location>
        <begin position="438"/>
        <end position="570"/>
    </location>
</feature>
<dbReference type="AlphaFoldDB" id="A0A0W0YQG1"/>
<dbReference type="InterPro" id="IPR029151">
    <property type="entry name" value="Sensor-like_sf"/>
</dbReference>
<dbReference type="PROSITE" id="PS50125">
    <property type="entry name" value="GUANYLATE_CYCLASE_2"/>
    <property type="match status" value="1"/>
</dbReference>
<sequence length="692" mass="79144">MIHHIKVSIYLCIITLFVVLLSLVGATIISINYIGLNKILSSSAHSSIEQTSEIIKSHISEYLLPLNHDLIQIQYMLTNGIIDDRDEFESFIFNTVSKNPGISAAYYATIQGDVYGVDRQEPGIIAVDIITNSIKPPYKTRYEYNDQGYFLKKTTLSINYDPRTRPWYQEAVKAKKLVWTNIYRFHSFTKSTDFTYGLTATIPIYGEHHKLEGVLGMDVAVNSMQKFINKLQVTPNSIIYITNEKNQVIAYRNPKQLLDIRGKRLTPKDLRFKIPVPLSKLDSDSQRIPVTFYEYNNQQFFLVNQPIFNANSEKIWHITIIVPASDVLAPLRNLSLRILFLTVFILILGVLIARLVSQKISRPIIKLSKEAQEITQLNLEPKPLLKTMIKEISYMDKSLSNMRLSLASFQRYVPSSLVKKLLHSGKIAKVGGEYQNITILFSDIKDFTKLAEATPPKQLMNYLSGYFQLMTDTVLIHQGILDKYIGDAIMALWNTPLPDELHILHACQTAVSMIEQVKKFNVKNQNCDLPELILRIGIHSGEAIVGNVGSEERLSFTALGDSVNLTSRLEAINKAYNTQIIVSKAIYEEAQSHFSFRMLDEVAVRGKRESTTIYELITAKNIQHLKQHIVEFEQAFNHYQKGNWDESLWLFTKLTPAYPGDQLAALYIERCHILIKTPPEVWDGIWRDEKEF</sequence>
<dbReference type="EC" id="4.6.1.1" evidence="8"/>